<feature type="region of interest" description="Disordered" evidence="1">
    <location>
        <begin position="255"/>
        <end position="302"/>
    </location>
</feature>
<feature type="compositionally biased region" description="Basic and acidic residues" evidence="1">
    <location>
        <begin position="290"/>
        <end position="302"/>
    </location>
</feature>
<comment type="caution">
    <text evidence="2">The sequence shown here is derived from an EMBL/GenBank/DDBJ whole genome shotgun (WGS) entry which is preliminary data.</text>
</comment>
<gene>
    <name evidence="2" type="ORF">E0H50_20540</name>
</gene>
<accession>A0A4R0IMK9</accession>
<proteinExistence type="predicted"/>
<reference evidence="2 3" key="1">
    <citation type="submission" date="2019-02" db="EMBL/GenBank/DDBJ databases">
        <title>Kribbella capetownensis sp. nov. and Kribbella speibonae sp. nov., isolated from soil.</title>
        <authorList>
            <person name="Curtis S.M."/>
            <person name="Norton I."/>
            <person name="Everest G.J."/>
            <person name="Meyers P.R."/>
        </authorList>
    </citation>
    <scope>NUCLEOTIDE SEQUENCE [LARGE SCALE GENOMIC DNA]</scope>
    <source>
        <strain evidence="2 3">DSM 27082</strain>
    </source>
</reference>
<dbReference type="RefSeq" id="WP_131290897.1">
    <property type="nucleotide sequence ID" value="NZ_SJKA01000006.1"/>
</dbReference>
<sequence>MANENEIAELTDRVAQIMNRARYTLDYSVDALSDENFGRTLDYRLQDVDALTDAAEPLQDAEFEAEVRRRLAERTQDPSDIESASEARIDVERSFSNAQEEGQGFARRTDAAQEQLADFRHDLQRSGRELDEALSHVDTLGTFPESRATANELRTRVMHLRTLTENADDGLQTANNHLEDAKDAAVRFGRAGMSVDRNALSKAITKTGESLRGGVKETGDGLGTVRKDLADAMPGVHQDADYSHKQAELADAMRAGMNPPAGHAQTGDLATESGDGAQDAWLAQRLSDGNQERRSWRSTERT</sequence>
<dbReference type="OrthoDB" id="3812527at2"/>
<protein>
    <submittedName>
        <fullName evidence="2">Uncharacterized protein</fullName>
    </submittedName>
</protein>
<evidence type="ECO:0000313" key="2">
    <source>
        <dbReference type="EMBL" id="TCC32556.1"/>
    </source>
</evidence>
<keyword evidence="3" id="KW-1185">Reference proteome</keyword>
<feature type="region of interest" description="Disordered" evidence="1">
    <location>
        <begin position="72"/>
        <end position="109"/>
    </location>
</feature>
<evidence type="ECO:0000256" key="1">
    <source>
        <dbReference type="SAM" id="MobiDB-lite"/>
    </source>
</evidence>
<dbReference type="EMBL" id="SJKA01000006">
    <property type="protein sequence ID" value="TCC32556.1"/>
    <property type="molecule type" value="Genomic_DNA"/>
</dbReference>
<organism evidence="2 3">
    <name type="scientific">Kribbella sindirgiensis</name>
    <dbReference type="NCBI Taxonomy" id="1124744"/>
    <lineage>
        <taxon>Bacteria</taxon>
        <taxon>Bacillati</taxon>
        <taxon>Actinomycetota</taxon>
        <taxon>Actinomycetes</taxon>
        <taxon>Propionibacteriales</taxon>
        <taxon>Kribbellaceae</taxon>
        <taxon>Kribbella</taxon>
    </lineage>
</organism>
<evidence type="ECO:0000313" key="3">
    <source>
        <dbReference type="Proteomes" id="UP000292695"/>
    </source>
</evidence>
<name>A0A4R0IMK9_9ACTN</name>
<dbReference type="Proteomes" id="UP000292695">
    <property type="component" value="Unassembled WGS sequence"/>
</dbReference>
<dbReference type="AlphaFoldDB" id="A0A4R0IMK9"/>